<name>A0A511ZJU8_9BACI</name>
<dbReference type="SUPFAM" id="SSF140500">
    <property type="entry name" value="BAS1536-like"/>
    <property type="match status" value="1"/>
</dbReference>
<proteinExistence type="predicted"/>
<gene>
    <name evidence="2" type="ORF">OSO01_24550</name>
</gene>
<sequence length="58" mass="6814">MSEINKLNKQIEAKRKEMYAAYEKDPNDPNLLKISQSLDNLLNQLDRISNKTPIQRKI</sequence>
<evidence type="ECO:0008006" key="4">
    <source>
        <dbReference type="Google" id="ProtNLM"/>
    </source>
</evidence>
<dbReference type="AlphaFoldDB" id="A0A511ZJU8"/>
<protein>
    <recommendedName>
        <fullName evidence="4">Spo0E like sporulation regulatory protein</fullName>
    </recommendedName>
</protein>
<organism evidence="2 3">
    <name type="scientific">Oceanobacillus sojae</name>
    <dbReference type="NCBI Taxonomy" id="582851"/>
    <lineage>
        <taxon>Bacteria</taxon>
        <taxon>Bacillati</taxon>
        <taxon>Bacillota</taxon>
        <taxon>Bacilli</taxon>
        <taxon>Bacillales</taxon>
        <taxon>Bacillaceae</taxon>
        <taxon>Oceanobacillus</taxon>
    </lineage>
</organism>
<keyword evidence="1" id="KW-0175">Coiled coil</keyword>
<comment type="caution">
    <text evidence="2">The sequence shown here is derived from an EMBL/GenBank/DDBJ whole genome shotgun (WGS) entry which is preliminary data.</text>
</comment>
<dbReference type="EMBL" id="BJYM01000009">
    <property type="protein sequence ID" value="GEN87716.1"/>
    <property type="molecule type" value="Genomic_DNA"/>
</dbReference>
<dbReference type="Pfam" id="PF09388">
    <property type="entry name" value="SpoOE-like"/>
    <property type="match status" value="1"/>
</dbReference>
<dbReference type="InterPro" id="IPR036638">
    <property type="entry name" value="HLH_DNA-bd_sf"/>
</dbReference>
<dbReference type="GO" id="GO:0043937">
    <property type="term" value="P:regulation of sporulation"/>
    <property type="evidence" value="ECO:0007669"/>
    <property type="project" value="InterPro"/>
</dbReference>
<feature type="coiled-coil region" evidence="1">
    <location>
        <begin position="4"/>
        <end position="51"/>
    </location>
</feature>
<dbReference type="RefSeq" id="WP_147210682.1">
    <property type="nucleotide sequence ID" value="NZ_BJYM01000009.1"/>
</dbReference>
<dbReference type="Proteomes" id="UP000321558">
    <property type="component" value="Unassembled WGS sequence"/>
</dbReference>
<dbReference type="InterPro" id="IPR037208">
    <property type="entry name" value="Spo0E-like_sf"/>
</dbReference>
<reference evidence="2 3" key="1">
    <citation type="submission" date="2019-07" db="EMBL/GenBank/DDBJ databases">
        <title>Whole genome shotgun sequence of Oceanobacillus sojae NBRC 105379.</title>
        <authorList>
            <person name="Hosoyama A."/>
            <person name="Uohara A."/>
            <person name="Ohji S."/>
            <person name="Ichikawa N."/>
        </authorList>
    </citation>
    <scope>NUCLEOTIDE SEQUENCE [LARGE SCALE GENOMIC DNA]</scope>
    <source>
        <strain evidence="2 3">NBRC 105379</strain>
    </source>
</reference>
<dbReference type="Gene3D" id="4.10.280.10">
    <property type="entry name" value="Helix-loop-helix DNA-binding domain"/>
    <property type="match status" value="1"/>
</dbReference>
<accession>A0A511ZJU8</accession>
<evidence type="ECO:0000256" key="1">
    <source>
        <dbReference type="SAM" id="Coils"/>
    </source>
</evidence>
<evidence type="ECO:0000313" key="2">
    <source>
        <dbReference type="EMBL" id="GEN87716.1"/>
    </source>
</evidence>
<dbReference type="OrthoDB" id="2973540at2"/>
<keyword evidence="3" id="KW-1185">Reference proteome</keyword>
<evidence type="ECO:0000313" key="3">
    <source>
        <dbReference type="Proteomes" id="UP000321558"/>
    </source>
</evidence>
<dbReference type="GO" id="GO:0046983">
    <property type="term" value="F:protein dimerization activity"/>
    <property type="evidence" value="ECO:0007669"/>
    <property type="project" value="InterPro"/>
</dbReference>
<dbReference type="InterPro" id="IPR018540">
    <property type="entry name" value="Spo0E-like"/>
</dbReference>